<dbReference type="RefSeq" id="WP_182415820.1">
    <property type="nucleotide sequence ID" value="NZ_CP055153.1"/>
</dbReference>
<dbReference type="Pfam" id="PF10988">
    <property type="entry name" value="DUF2807"/>
    <property type="match status" value="1"/>
</dbReference>
<reference evidence="2 3" key="1">
    <citation type="submission" date="2020-06" db="EMBL/GenBank/DDBJ databases">
        <authorList>
            <person name="Hwang Y.J."/>
        </authorList>
    </citation>
    <scope>NUCLEOTIDE SEQUENCE [LARGE SCALE GENOMIC DNA]</scope>
    <source>
        <strain evidence="2 3">KUDC8001</strain>
    </source>
</reference>
<reference evidence="2 3" key="2">
    <citation type="submission" date="2020-08" db="EMBL/GenBank/DDBJ databases">
        <title>Adhaeribacter dokdonensis sp. nov., isolated from the rhizosphere of Elymus tsukushiensis, a plant native to the Dokdo Islands, Republic of Korea.</title>
        <authorList>
            <person name="Ghim S.Y."/>
        </authorList>
    </citation>
    <scope>NUCLEOTIDE SEQUENCE [LARGE SCALE GENOMIC DNA]</scope>
    <source>
        <strain evidence="2 3">KUDC8001</strain>
    </source>
</reference>
<gene>
    <name evidence="2" type="ORF">HUW48_11565</name>
</gene>
<dbReference type="Gene3D" id="2.160.20.120">
    <property type="match status" value="1"/>
</dbReference>
<dbReference type="PANTHER" id="PTHR39200:SF1">
    <property type="entry name" value="AUTO-TRANSPORTER ADHESIN HEAD GIN DOMAIN-CONTAINING PROTEIN-RELATED"/>
    <property type="match status" value="1"/>
</dbReference>
<sequence>MKKQFNLKQKFLYTGIWALALLFLTSCDEDGPFCIKGQGDITTRTLQLQSFHEVDVNGDFEVYITQGSPQKVEVKGEPNILDELNTNVQNGKWKIEFDKCIRRSKTVQVYLTVPEVSSFYINGSGKIMGQNKLTASELSVAVNGSGTIQAELAATKVIARVMGSGDMELAGTTKQQSITIAGSGKVKSYNLAAEDVQVKVAGSGKTQVSASKTLDVDLSGSGTVFYRGNPTVNTKISGSGKVVHE</sequence>
<name>A0A7L7L764_9BACT</name>
<dbReference type="InterPro" id="IPR021255">
    <property type="entry name" value="DUF2807"/>
</dbReference>
<accession>A0A7L7L764</accession>
<dbReference type="PROSITE" id="PS51257">
    <property type="entry name" value="PROKAR_LIPOPROTEIN"/>
    <property type="match status" value="1"/>
</dbReference>
<evidence type="ECO:0000313" key="3">
    <source>
        <dbReference type="Proteomes" id="UP000514509"/>
    </source>
</evidence>
<evidence type="ECO:0000313" key="2">
    <source>
        <dbReference type="EMBL" id="QMU28637.1"/>
    </source>
</evidence>
<evidence type="ECO:0000259" key="1">
    <source>
        <dbReference type="Pfam" id="PF10988"/>
    </source>
</evidence>
<dbReference type="EMBL" id="CP055153">
    <property type="protein sequence ID" value="QMU28637.1"/>
    <property type="molecule type" value="Genomic_DNA"/>
</dbReference>
<dbReference type="AlphaFoldDB" id="A0A7L7L764"/>
<keyword evidence="3" id="KW-1185">Reference proteome</keyword>
<dbReference type="Proteomes" id="UP000514509">
    <property type="component" value="Chromosome"/>
</dbReference>
<organism evidence="2 3">
    <name type="scientific">Adhaeribacter radiodurans</name>
    <dbReference type="NCBI Taxonomy" id="2745197"/>
    <lineage>
        <taxon>Bacteria</taxon>
        <taxon>Pseudomonadati</taxon>
        <taxon>Bacteroidota</taxon>
        <taxon>Cytophagia</taxon>
        <taxon>Cytophagales</taxon>
        <taxon>Hymenobacteraceae</taxon>
        <taxon>Adhaeribacter</taxon>
    </lineage>
</organism>
<feature type="domain" description="Putative auto-transporter adhesin head GIN" evidence="1">
    <location>
        <begin position="51"/>
        <end position="230"/>
    </location>
</feature>
<protein>
    <submittedName>
        <fullName evidence="2">DUF2807 domain-containing protein</fullName>
    </submittedName>
</protein>
<proteinExistence type="predicted"/>
<dbReference type="PANTHER" id="PTHR39200">
    <property type="entry name" value="HYPOTHETICAL EXPORTED PROTEIN"/>
    <property type="match status" value="1"/>
</dbReference>
<dbReference type="KEGG" id="add:HUW48_11565"/>